<dbReference type="Pfam" id="PF08625">
    <property type="entry name" value="Utp13"/>
    <property type="match status" value="1"/>
</dbReference>
<reference evidence="7 9" key="1">
    <citation type="journal article" date="2011" name="Science">
        <title>Comparative functional genomics of the fission yeasts.</title>
        <authorList>
            <person name="Rhind N."/>
            <person name="Chen Z."/>
            <person name="Yassour M."/>
            <person name="Thompson D.A."/>
            <person name="Haas B.J."/>
            <person name="Habib N."/>
            <person name="Wapinski I."/>
            <person name="Roy S."/>
            <person name="Lin M.F."/>
            <person name="Heiman D.I."/>
            <person name="Young S.K."/>
            <person name="Furuya K."/>
            <person name="Guo Y."/>
            <person name="Pidoux A."/>
            <person name="Chen H.M."/>
            <person name="Robbertse B."/>
            <person name="Goldberg J.M."/>
            <person name="Aoki K."/>
            <person name="Bayne E.H."/>
            <person name="Berlin A.M."/>
            <person name="Desjardins C.A."/>
            <person name="Dobbs E."/>
            <person name="Dukaj L."/>
            <person name="Fan L."/>
            <person name="FitzGerald M.G."/>
            <person name="French C."/>
            <person name="Gujja S."/>
            <person name="Hansen K."/>
            <person name="Keifenheim D."/>
            <person name="Levin J.Z."/>
            <person name="Mosher R.A."/>
            <person name="Mueller C.A."/>
            <person name="Pfiffner J."/>
            <person name="Priest M."/>
            <person name="Russ C."/>
            <person name="Smialowska A."/>
            <person name="Swoboda P."/>
            <person name="Sykes S.M."/>
            <person name="Vaughn M."/>
            <person name="Vengrova S."/>
            <person name="Yoder R."/>
            <person name="Zeng Q."/>
            <person name="Allshire R."/>
            <person name="Baulcombe D."/>
            <person name="Birren B.W."/>
            <person name="Brown W."/>
            <person name="Ekwall K."/>
            <person name="Kellis M."/>
            <person name="Leatherwood J."/>
            <person name="Levin H."/>
            <person name="Margalit H."/>
            <person name="Martienssen R."/>
            <person name="Nieduszynski C.A."/>
            <person name="Spatafora J.W."/>
            <person name="Friedman N."/>
            <person name="Dalgaard J.Z."/>
            <person name="Baumann P."/>
            <person name="Niki H."/>
            <person name="Regev A."/>
            <person name="Nusbaum C."/>
        </authorList>
    </citation>
    <scope>NUCLEOTIDE SEQUENCE [LARGE SCALE GENOMIC DNA]</scope>
    <source>
        <strain evidence="9">yFS275 / FY16936</strain>
    </source>
</reference>
<dbReference type="OrthoDB" id="5414888at2759"/>
<gene>
    <name evidence="8" type="primary">utp13</name>
    <name evidence="7" type="ORF">SJAG_04224</name>
</gene>
<evidence type="ECO:0000256" key="4">
    <source>
        <dbReference type="ARBA" id="ARBA00023242"/>
    </source>
</evidence>
<dbReference type="SUPFAM" id="SSF50978">
    <property type="entry name" value="WD40 repeat-like"/>
    <property type="match status" value="2"/>
</dbReference>
<dbReference type="PANTHER" id="PTHR19854:SF15">
    <property type="entry name" value="TRANSDUCIN BETA-LIKE PROTEIN 3"/>
    <property type="match status" value="1"/>
</dbReference>
<dbReference type="HOGENOM" id="CLU_009276_0_0_1"/>
<proteinExistence type="predicted"/>
<name>B6K697_SCHJY</name>
<dbReference type="PROSITE" id="PS00678">
    <property type="entry name" value="WD_REPEATS_1"/>
    <property type="match status" value="2"/>
</dbReference>
<keyword evidence="4" id="KW-0539">Nucleus</keyword>
<evidence type="ECO:0000256" key="5">
    <source>
        <dbReference type="PROSITE-ProRule" id="PRU00221"/>
    </source>
</evidence>
<dbReference type="Gene3D" id="2.130.10.10">
    <property type="entry name" value="YVTN repeat-like/Quinoprotein amine dehydrogenase"/>
    <property type="match status" value="4"/>
</dbReference>
<dbReference type="InterPro" id="IPR020472">
    <property type="entry name" value="WD40_PAC1"/>
</dbReference>
<organism evidence="7 9">
    <name type="scientific">Schizosaccharomyces japonicus (strain yFS275 / FY16936)</name>
    <name type="common">Fission yeast</name>
    <dbReference type="NCBI Taxonomy" id="402676"/>
    <lineage>
        <taxon>Eukaryota</taxon>
        <taxon>Fungi</taxon>
        <taxon>Dikarya</taxon>
        <taxon>Ascomycota</taxon>
        <taxon>Taphrinomycotina</taxon>
        <taxon>Schizosaccharomycetes</taxon>
        <taxon>Schizosaccharomycetales</taxon>
        <taxon>Schizosaccharomycetaceae</taxon>
        <taxon>Schizosaccharomyces</taxon>
    </lineage>
</organism>
<dbReference type="GO" id="GO:0034511">
    <property type="term" value="F:U3 snoRNA binding"/>
    <property type="evidence" value="ECO:0000318"/>
    <property type="project" value="GO_Central"/>
</dbReference>
<evidence type="ECO:0000259" key="6">
    <source>
        <dbReference type="Pfam" id="PF08625"/>
    </source>
</evidence>
<feature type="repeat" description="WD" evidence="5">
    <location>
        <begin position="99"/>
        <end position="140"/>
    </location>
</feature>
<evidence type="ECO:0000313" key="7">
    <source>
        <dbReference type="EMBL" id="EEB09051.1"/>
    </source>
</evidence>
<dbReference type="RefSeq" id="XP_002175344.1">
    <property type="nucleotide sequence ID" value="XM_002175308.2"/>
</dbReference>
<keyword evidence="2 5" id="KW-0853">WD repeat</keyword>
<feature type="repeat" description="WD" evidence="5">
    <location>
        <begin position="411"/>
        <end position="457"/>
    </location>
</feature>
<dbReference type="GeneID" id="7050619"/>
<dbReference type="PROSITE" id="PS50082">
    <property type="entry name" value="WD_REPEATS_2"/>
    <property type="match status" value="9"/>
</dbReference>
<dbReference type="InterPro" id="IPR001680">
    <property type="entry name" value="WD40_rpt"/>
</dbReference>
<evidence type="ECO:0000313" key="9">
    <source>
        <dbReference type="Proteomes" id="UP000001744"/>
    </source>
</evidence>
<feature type="repeat" description="WD" evidence="5">
    <location>
        <begin position="590"/>
        <end position="621"/>
    </location>
</feature>
<accession>B6K697</accession>
<feature type="domain" description="U3 small nucleolar RNA-associated protein 13 C-terminal" evidence="6">
    <location>
        <begin position="643"/>
        <end position="780"/>
    </location>
</feature>
<dbReference type="PRINTS" id="PR00320">
    <property type="entry name" value="GPROTEINBRPT"/>
</dbReference>
<dbReference type="InterPro" id="IPR015943">
    <property type="entry name" value="WD40/YVTN_repeat-like_dom_sf"/>
</dbReference>
<evidence type="ECO:0000256" key="2">
    <source>
        <dbReference type="ARBA" id="ARBA00022574"/>
    </source>
</evidence>
<dbReference type="PROSITE" id="PS50294">
    <property type="entry name" value="WD_REPEATS_REGION"/>
    <property type="match status" value="8"/>
</dbReference>
<sequence>MPPSAEKTNFELVRSIEPIYAGGPVAFASNARLLATSLNERVIVSHVDTGERLCVIEKDEDDYTTALALTSDGSRLVVASRSRLVSIYDVATSRRLRSIKAHEAPVIVMKIDPTDTLLATGGAEGLVKVWDLAGGFATHSLRGHGGVVSALAFGKVEDAWILASGADDTRIRIWDLATSRSTASFEGHSSTVRGLVFTDNGKFLVSGSRDKTILVWNVQTRKLARTIPALYSIEAIGWMEGVSTEDSSKKLLYAAGENNIIGVWDVYDGKRVDNASASILDESVSIIDLLDMGDGTALSVHSDHGLLVRRYVEDSETVAVERKLHGSFDEVIDCTWLDGGNLAVATNTETVDVISEDGTRVVAMLQGHEDIILALDASQDGHWLVTGAKDNTARLWRIDAAAGSYECVRVFTGHTATVTAVGLGPLNDEGIPKFVVSASQDRTLKLYDLEKMDSSNSTRALWTSKAHDRDINAVSVSPDGKIIATASQDKTIKLWDAALGDVLGLLRGHRRGVWSCCFSRYGKLLASGSGDNTLRVWNYEEQRCVRTFEGHTAAILKIAFISEGTQLATAGADGLVKIWSIKSGECVTTLDNHEDRVWALTARDEGSLIVSGGADAVLNVWRDFTEQHAAKLAAEYERQVEEEQTLSNYILTEDWKNAIALALSLDRPLGLLRLFERVISGRQEANSYLGIREVDEVLSHLDDSQLTTLLLRIRDWNTNAKTSLVAQRLLHIILHAYEPAHILRIPNIKSILDAMVPYTQRHLNRVEDLVEDSYIVDYVL</sequence>
<dbReference type="JaponicusDB" id="SJAG_04224">
    <property type="gene designation" value="utp13"/>
</dbReference>
<dbReference type="GO" id="GO:0000472">
    <property type="term" value="P:endonucleolytic cleavage to generate mature 5'-end of SSU-rRNA from (SSU-rRNA, 5.8S rRNA, LSU-rRNA)"/>
    <property type="evidence" value="ECO:0000318"/>
    <property type="project" value="GO_Central"/>
</dbReference>
<evidence type="ECO:0000313" key="8">
    <source>
        <dbReference type="JaponicusDB" id="SJAG_04224"/>
    </source>
</evidence>
<dbReference type="InterPro" id="IPR013934">
    <property type="entry name" value="Utp13_C"/>
</dbReference>
<dbReference type="InterPro" id="IPR036322">
    <property type="entry name" value="WD40_repeat_dom_sf"/>
</dbReference>
<dbReference type="GO" id="GO:0000480">
    <property type="term" value="P:endonucleolytic cleavage in 5'-ETS of tricistronic rRNA transcript (SSU-rRNA, 5.8S rRNA, LSU-rRNA)"/>
    <property type="evidence" value="ECO:0000318"/>
    <property type="project" value="GO_Central"/>
</dbReference>
<dbReference type="GO" id="GO:0032040">
    <property type="term" value="C:small-subunit processome"/>
    <property type="evidence" value="ECO:0007669"/>
    <property type="project" value="EnsemblFungi"/>
</dbReference>
<dbReference type="CDD" id="cd00200">
    <property type="entry name" value="WD40"/>
    <property type="match status" value="1"/>
</dbReference>
<comment type="subcellular location">
    <subcellularLocation>
        <location evidence="1">Nucleus</location>
        <location evidence="1">Nucleolus</location>
    </subcellularLocation>
</comment>
<dbReference type="VEuPathDB" id="FungiDB:SJAG_04224"/>
<dbReference type="EMBL" id="KE651167">
    <property type="protein sequence ID" value="EEB09051.1"/>
    <property type="molecule type" value="Genomic_DNA"/>
</dbReference>
<keyword evidence="3" id="KW-0677">Repeat</keyword>
<feature type="repeat" description="WD" evidence="5">
    <location>
        <begin position="506"/>
        <end position="547"/>
    </location>
</feature>
<dbReference type="STRING" id="402676.B6K697"/>
<feature type="repeat" description="WD" evidence="5">
    <location>
        <begin position="141"/>
        <end position="184"/>
    </location>
</feature>
<dbReference type="OMA" id="PYVQRHF"/>
<dbReference type="AlphaFoldDB" id="B6K697"/>
<keyword evidence="9" id="KW-1185">Reference proteome</keyword>
<evidence type="ECO:0000256" key="1">
    <source>
        <dbReference type="ARBA" id="ARBA00004604"/>
    </source>
</evidence>
<dbReference type="InterPro" id="IPR019775">
    <property type="entry name" value="WD40_repeat_CS"/>
</dbReference>
<dbReference type="eggNOG" id="KOG0319">
    <property type="taxonomic scope" value="Eukaryota"/>
</dbReference>
<evidence type="ECO:0000256" key="3">
    <source>
        <dbReference type="ARBA" id="ARBA00022737"/>
    </source>
</evidence>
<feature type="repeat" description="WD" evidence="5">
    <location>
        <begin position="548"/>
        <end position="589"/>
    </location>
</feature>
<dbReference type="SMART" id="SM00320">
    <property type="entry name" value="WD40"/>
    <property type="match status" value="12"/>
</dbReference>
<dbReference type="GO" id="GO:0005730">
    <property type="term" value="C:nucleolus"/>
    <property type="evidence" value="ECO:0000318"/>
    <property type="project" value="GO_Central"/>
</dbReference>
<protein>
    <submittedName>
        <fullName evidence="7">U3 snoRNP-associated protein Utp13</fullName>
    </submittedName>
</protein>
<feature type="repeat" description="WD" evidence="5">
    <location>
        <begin position="185"/>
        <end position="226"/>
    </location>
</feature>
<feature type="repeat" description="WD" evidence="5">
    <location>
        <begin position="365"/>
        <end position="406"/>
    </location>
</feature>
<dbReference type="Pfam" id="PF00400">
    <property type="entry name" value="WD40"/>
    <property type="match status" value="9"/>
</dbReference>
<dbReference type="PANTHER" id="PTHR19854">
    <property type="entry name" value="TRANSDUCIN BETA-LIKE 3"/>
    <property type="match status" value="1"/>
</dbReference>
<feature type="repeat" description="WD" evidence="5">
    <location>
        <begin position="464"/>
        <end position="496"/>
    </location>
</feature>
<dbReference type="GO" id="GO:0030686">
    <property type="term" value="C:90S preribosome"/>
    <property type="evidence" value="ECO:0000318"/>
    <property type="project" value="GO_Central"/>
</dbReference>
<dbReference type="Proteomes" id="UP000001744">
    <property type="component" value="Unassembled WGS sequence"/>
</dbReference>